<dbReference type="AlphaFoldDB" id="A0A4R6DK10"/>
<dbReference type="OrthoDB" id="5117712at2"/>
<reference evidence="1 2" key="1">
    <citation type="submission" date="2019-03" db="EMBL/GenBank/DDBJ databases">
        <title>Genomic analyses of the natural microbiome of Caenorhabditis elegans.</title>
        <authorList>
            <person name="Samuel B."/>
        </authorList>
    </citation>
    <scope>NUCLEOTIDE SEQUENCE [LARGE SCALE GENOMIC DNA]</scope>
    <source>
        <strain evidence="1 2">JUb65</strain>
    </source>
</reference>
<sequence>MTEHIEATPTSTTGDARRIVELAASTNTTMSNELLLDTLRRNAQVTTRHIRKDFAEVATATAVLGYVCRQRKDFIALRGDDPAWAQEVGRYATESLAVEALRMRRA</sequence>
<gene>
    <name evidence="1" type="ORF">EDF64_10379</name>
</gene>
<protein>
    <submittedName>
        <fullName evidence="1">Uncharacterized protein</fullName>
    </submittedName>
</protein>
<evidence type="ECO:0000313" key="1">
    <source>
        <dbReference type="EMBL" id="TDN45156.1"/>
    </source>
</evidence>
<accession>A0A4R6DK10</accession>
<proteinExistence type="predicted"/>
<dbReference type="Proteomes" id="UP000295764">
    <property type="component" value="Unassembled WGS sequence"/>
</dbReference>
<dbReference type="RefSeq" id="WP_133519018.1">
    <property type="nucleotide sequence ID" value="NZ_SNVW01000003.1"/>
</dbReference>
<organism evidence="1 2">
    <name type="scientific">Curtobacterium flaccumfaciens</name>
    <dbReference type="NCBI Taxonomy" id="2035"/>
    <lineage>
        <taxon>Bacteria</taxon>
        <taxon>Bacillati</taxon>
        <taxon>Actinomycetota</taxon>
        <taxon>Actinomycetes</taxon>
        <taxon>Micrococcales</taxon>
        <taxon>Microbacteriaceae</taxon>
        <taxon>Curtobacterium</taxon>
    </lineage>
</organism>
<evidence type="ECO:0000313" key="2">
    <source>
        <dbReference type="Proteomes" id="UP000295764"/>
    </source>
</evidence>
<name>A0A4R6DK10_9MICO</name>
<dbReference type="EMBL" id="SNVW01000003">
    <property type="protein sequence ID" value="TDN45156.1"/>
    <property type="molecule type" value="Genomic_DNA"/>
</dbReference>
<comment type="caution">
    <text evidence="1">The sequence shown here is derived from an EMBL/GenBank/DDBJ whole genome shotgun (WGS) entry which is preliminary data.</text>
</comment>